<evidence type="ECO:0000313" key="2">
    <source>
        <dbReference type="EMBL" id="KAK9400510.1"/>
    </source>
</evidence>
<evidence type="ECO:0000256" key="1">
    <source>
        <dbReference type="SAM" id="SignalP"/>
    </source>
</evidence>
<dbReference type="InterPro" id="IPR043373">
    <property type="entry name" value="IGluR_D"/>
</dbReference>
<accession>A0AAW1BEG6</accession>
<dbReference type="Proteomes" id="UP001474421">
    <property type="component" value="Unassembled WGS sequence"/>
</dbReference>
<dbReference type="PANTHER" id="PTHR36687:SF2">
    <property type="entry name" value="GLUTAMATE RECEPTOR IONOTROPIC, DELTA-1"/>
    <property type="match status" value="1"/>
</dbReference>
<dbReference type="PANTHER" id="PTHR36687">
    <property type="entry name" value="GLUTAMATE RECEPTOR IONOTROPIC, DELTA-2-RELATED"/>
    <property type="match status" value="1"/>
</dbReference>
<feature type="signal peptide" evidence="1">
    <location>
        <begin position="1"/>
        <end position="27"/>
    </location>
</feature>
<keyword evidence="3" id="KW-1185">Reference proteome</keyword>
<keyword evidence="2" id="KW-0675">Receptor</keyword>
<dbReference type="AlphaFoldDB" id="A0AAW1BEG6"/>
<keyword evidence="1" id="KW-0732">Signal</keyword>
<name>A0AAW1BEG6_CROAD</name>
<gene>
    <name evidence="2" type="ORF">NXF25_011224</name>
</gene>
<dbReference type="EMBL" id="JAOTOJ010000005">
    <property type="protein sequence ID" value="KAK9400510.1"/>
    <property type="molecule type" value="Genomic_DNA"/>
</dbReference>
<evidence type="ECO:0000313" key="3">
    <source>
        <dbReference type="Proteomes" id="UP001474421"/>
    </source>
</evidence>
<feature type="chain" id="PRO_5043441247" evidence="1">
    <location>
        <begin position="28"/>
        <end position="191"/>
    </location>
</feature>
<sequence>MRRGHGSESQARALLLLLFLRSPPSRKFWEKRSLRPPPTPFPQRAAGLQGIQGYDANPGFQEWGGEEGNPIPENLARGCAIFEGNAAKDDEIFKQAVADLSLNDDILQSEKITYTIKLIEANNPFHAVQEGKRRGRAPFPRALSVQGIPDRFPLPFVSSRLAPPLPRSAPVGLLAAAVPATSEPALRDRWK</sequence>
<dbReference type="Gene3D" id="3.40.50.2300">
    <property type="match status" value="1"/>
</dbReference>
<proteinExistence type="predicted"/>
<protein>
    <submittedName>
        <fullName evidence="2">Glutamate receptor ionotropic delta-1-like</fullName>
    </submittedName>
</protein>
<reference evidence="2 3" key="1">
    <citation type="journal article" date="2024" name="Proc. Natl. Acad. Sci. U.S.A.">
        <title>The genetic regulatory architecture and epigenomic basis for age-related changes in rattlesnake venom.</title>
        <authorList>
            <person name="Hogan M.P."/>
            <person name="Holding M.L."/>
            <person name="Nystrom G.S."/>
            <person name="Colston T.J."/>
            <person name="Bartlett D.A."/>
            <person name="Mason A.J."/>
            <person name="Ellsworth S.A."/>
            <person name="Rautsaw R.M."/>
            <person name="Lawrence K.C."/>
            <person name="Strickland J.L."/>
            <person name="He B."/>
            <person name="Fraser P."/>
            <person name="Margres M.J."/>
            <person name="Gilbert D.M."/>
            <person name="Gibbs H.L."/>
            <person name="Parkinson C.L."/>
            <person name="Rokyta D.R."/>
        </authorList>
    </citation>
    <scope>NUCLEOTIDE SEQUENCE [LARGE SCALE GENOMIC DNA]</scope>
    <source>
        <strain evidence="2">DRR0105</strain>
    </source>
</reference>
<comment type="caution">
    <text evidence="2">The sequence shown here is derived from an EMBL/GenBank/DDBJ whole genome shotgun (WGS) entry which is preliminary data.</text>
</comment>
<organism evidence="2 3">
    <name type="scientific">Crotalus adamanteus</name>
    <name type="common">Eastern diamondback rattlesnake</name>
    <dbReference type="NCBI Taxonomy" id="8729"/>
    <lineage>
        <taxon>Eukaryota</taxon>
        <taxon>Metazoa</taxon>
        <taxon>Chordata</taxon>
        <taxon>Craniata</taxon>
        <taxon>Vertebrata</taxon>
        <taxon>Euteleostomi</taxon>
        <taxon>Lepidosauria</taxon>
        <taxon>Squamata</taxon>
        <taxon>Bifurcata</taxon>
        <taxon>Unidentata</taxon>
        <taxon>Episquamata</taxon>
        <taxon>Toxicofera</taxon>
        <taxon>Serpentes</taxon>
        <taxon>Colubroidea</taxon>
        <taxon>Viperidae</taxon>
        <taxon>Crotalinae</taxon>
        <taxon>Crotalus</taxon>
    </lineage>
</organism>